<reference evidence="2 3" key="1">
    <citation type="submission" date="2021-02" db="EMBL/GenBank/DDBJ databases">
        <title>Genome assembly of Pseudopithomyces chartarum.</title>
        <authorList>
            <person name="Jauregui R."/>
            <person name="Singh J."/>
            <person name="Voisey C."/>
        </authorList>
    </citation>
    <scope>NUCLEOTIDE SEQUENCE [LARGE SCALE GENOMIC DNA]</scope>
    <source>
        <strain evidence="2 3">AGR01</strain>
    </source>
</reference>
<dbReference type="Proteomes" id="UP001280581">
    <property type="component" value="Unassembled WGS sequence"/>
</dbReference>
<feature type="signal peptide" evidence="1">
    <location>
        <begin position="1"/>
        <end position="19"/>
    </location>
</feature>
<keyword evidence="1" id="KW-0732">Signal</keyword>
<gene>
    <name evidence="2" type="ORF">GRF29_161g868857</name>
</gene>
<accession>A0AAN6RD99</accession>
<sequence length="154" mass="16515">MLFASVCTAVLAAASFAVATPVQSEGGILTTLNTRQQLQAPSCIQGLIKPYSKADLESLQDWFLNTTPDVDDNIGPNGWFTWTLGSARVCIYNTNPNGTKEEVVNHKTHAQGLEQVRDTCCSPTTDQCRAGRASEYSISGAELALRVTANTTSC</sequence>
<dbReference type="AlphaFoldDB" id="A0AAN6RD99"/>
<name>A0AAN6RD99_9PLEO</name>
<comment type="caution">
    <text evidence="2">The sequence shown here is derived from an EMBL/GenBank/DDBJ whole genome shotgun (WGS) entry which is preliminary data.</text>
</comment>
<organism evidence="2 3">
    <name type="scientific">Pseudopithomyces chartarum</name>
    <dbReference type="NCBI Taxonomy" id="1892770"/>
    <lineage>
        <taxon>Eukaryota</taxon>
        <taxon>Fungi</taxon>
        <taxon>Dikarya</taxon>
        <taxon>Ascomycota</taxon>
        <taxon>Pezizomycotina</taxon>
        <taxon>Dothideomycetes</taxon>
        <taxon>Pleosporomycetidae</taxon>
        <taxon>Pleosporales</taxon>
        <taxon>Massarineae</taxon>
        <taxon>Didymosphaeriaceae</taxon>
        <taxon>Pseudopithomyces</taxon>
    </lineage>
</organism>
<feature type="chain" id="PRO_5042863109" evidence="1">
    <location>
        <begin position="20"/>
        <end position="154"/>
    </location>
</feature>
<evidence type="ECO:0000313" key="3">
    <source>
        <dbReference type="Proteomes" id="UP001280581"/>
    </source>
</evidence>
<evidence type="ECO:0000256" key="1">
    <source>
        <dbReference type="SAM" id="SignalP"/>
    </source>
</evidence>
<protein>
    <submittedName>
        <fullName evidence="2">Uncharacterized protein</fullName>
    </submittedName>
</protein>
<keyword evidence="3" id="KW-1185">Reference proteome</keyword>
<proteinExistence type="predicted"/>
<dbReference type="EMBL" id="WVTA01000014">
    <property type="protein sequence ID" value="KAK3202327.1"/>
    <property type="molecule type" value="Genomic_DNA"/>
</dbReference>
<evidence type="ECO:0000313" key="2">
    <source>
        <dbReference type="EMBL" id="KAK3202327.1"/>
    </source>
</evidence>